<comment type="caution">
    <text evidence="2">The sequence shown here is derived from an EMBL/GenBank/DDBJ whole genome shotgun (WGS) entry which is preliminary data.</text>
</comment>
<keyword evidence="1" id="KW-0732">Signal</keyword>
<evidence type="ECO:0000313" key="3">
    <source>
        <dbReference type="Proteomes" id="UP001107961"/>
    </source>
</evidence>
<dbReference type="KEGG" id="axe:P40_09365"/>
<accession>A0A9Q3W8R6</accession>
<gene>
    <name evidence="2" type="ORF">LZG35_20825</name>
</gene>
<protein>
    <submittedName>
        <fullName evidence="2">Uncharacterized protein</fullName>
    </submittedName>
</protein>
<feature type="signal peptide" evidence="1">
    <location>
        <begin position="1"/>
        <end position="22"/>
    </location>
</feature>
<evidence type="ECO:0000313" key="2">
    <source>
        <dbReference type="EMBL" id="MCE7511086.1"/>
    </source>
</evidence>
<dbReference type="RefSeq" id="WP_080530874.1">
    <property type="nucleotide sequence ID" value="NZ_CP012331.1"/>
</dbReference>
<organism evidence="2 3">
    <name type="scientific">Alloalcanivorax xenomutans</name>
    <dbReference type="NCBI Taxonomy" id="1094342"/>
    <lineage>
        <taxon>Bacteria</taxon>
        <taxon>Pseudomonadati</taxon>
        <taxon>Pseudomonadota</taxon>
        <taxon>Gammaproteobacteria</taxon>
        <taxon>Oceanospirillales</taxon>
        <taxon>Alcanivoracaceae</taxon>
        <taxon>Alloalcanivorax</taxon>
    </lineage>
</organism>
<sequence length="242" mass="26159">MTPFIRTLALLLGLILTGPALAQMSIHVIQRADAEALVPIIEPLLPEGGSVNAYQGRLVIRTSQENFDQILNALGDMPAAPRTVSVVLRRRQNSEGDDRVLKVEGGRVTVSGGRHRQQREDQYRINTLSGHPASVGQGTLIALAGSQLPALLSLKQGIDILPLLTADNQVRLRISQRFEQLSQGTVADTQSTATTLQVPLGQWTPLGNIQVHEQTRSQGLGGAEQRSSTVTLPLEIKVDLVH</sequence>
<evidence type="ECO:0000256" key="1">
    <source>
        <dbReference type="SAM" id="SignalP"/>
    </source>
</evidence>
<feature type="chain" id="PRO_5040238313" evidence="1">
    <location>
        <begin position="23"/>
        <end position="242"/>
    </location>
</feature>
<dbReference type="AlphaFoldDB" id="A0A9Q3W8R6"/>
<keyword evidence="3" id="KW-1185">Reference proteome</keyword>
<reference evidence="2" key="1">
    <citation type="submission" date="2022-01" db="EMBL/GenBank/DDBJ databases">
        <authorList>
            <person name="Karlyshev A.V."/>
            <person name="Jaspars M."/>
        </authorList>
    </citation>
    <scope>NUCLEOTIDE SEQUENCE</scope>
    <source>
        <strain evidence="2">AGSA3-2</strain>
    </source>
</reference>
<name>A0A9Q3W8R6_9GAMM</name>
<proteinExistence type="predicted"/>
<dbReference type="Proteomes" id="UP001107961">
    <property type="component" value="Unassembled WGS sequence"/>
</dbReference>
<dbReference type="EMBL" id="JAJVKT010000039">
    <property type="protein sequence ID" value="MCE7511086.1"/>
    <property type="molecule type" value="Genomic_DNA"/>
</dbReference>